<accession>A0AAV5VL18</accession>
<proteinExistence type="predicted"/>
<reference evidence="1" key="1">
    <citation type="submission" date="2023-10" db="EMBL/GenBank/DDBJ databases">
        <title>Genome assembly of Pristionchus species.</title>
        <authorList>
            <person name="Yoshida K."/>
            <person name="Sommer R.J."/>
        </authorList>
    </citation>
    <scope>NUCLEOTIDE SEQUENCE</scope>
    <source>
        <strain evidence="1">RS5133</strain>
    </source>
</reference>
<comment type="caution">
    <text evidence="1">The sequence shown here is derived from an EMBL/GenBank/DDBJ whole genome shotgun (WGS) entry which is preliminary data.</text>
</comment>
<dbReference type="EMBL" id="BTSY01000003">
    <property type="protein sequence ID" value="GMT20422.1"/>
    <property type="molecule type" value="Genomic_DNA"/>
</dbReference>
<dbReference type="AlphaFoldDB" id="A0AAV5VL18"/>
<evidence type="ECO:0000313" key="1">
    <source>
        <dbReference type="EMBL" id="GMT20422.1"/>
    </source>
</evidence>
<organism evidence="1 2">
    <name type="scientific">Pristionchus fissidentatus</name>
    <dbReference type="NCBI Taxonomy" id="1538716"/>
    <lineage>
        <taxon>Eukaryota</taxon>
        <taxon>Metazoa</taxon>
        <taxon>Ecdysozoa</taxon>
        <taxon>Nematoda</taxon>
        <taxon>Chromadorea</taxon>
        <taxon>Rhabditida</taxon>
        <taxon>Rhabditina</taxon>
        <taxon>Diplogasteromorpha</taxon>
        <taxon>Diplogasteroidea</taxon>
        <taxon>Neodiplogasteridae</taxon>
        <taxon>Pristionchus</taxon>
    </lineage>
</organism>
<name>A0AAV5VL18_9BILA</name>
<gene>
    <name evidence="1" type="ORF">PFISCL1PPCAC_11719</name>
</gene>
<sequence>QKNVGCREHVSVDGQSTHVLILSELLDCSAVPVAELTEIVKVGRRLAIDSGPINVKIPAQHIGSELTGAVRNILPFVFVGVHSGTHSTDSHALDGAVDKVEVVCRVIEPCVAFDDLYPHGADVDSA</sequence>
<evidence type="ECO:0000313" key="2">
    <source>
        <dbReference type="Proteomes" id="UP001432322"/>
    </source>
</evidence>
<feature type="non-terminal residue" evidence="1">
    <location>
        <position position="126"/>
    </location>
</feature>
<keyword evidence="2" id="KW-1185">Reference proteome</keyword>
<protein>
    <submittedName>
        <fullName evidence="1">Uncharacterized protein</fullName>
    </submittedName>
</protein>
<feature type="non-terminal residue" evidence="1">
    <location>
        <position position="1"/>
    </location>
</feature>
<dbReference type="Proteomes" id="UP001432322">
    <property type="component" value="Unassembled WGS sequence"/>
</dbReference>